<evidence type="ECO:0000313" key="10">
    <source>
        <dbReference type="EMBL" id="KAJ6646166.1"/>
    </source>
</evidence>
<dbReference type="PANTHER" id="PTHR13367">
    <property type="entry name" value="UBIQUITIN THIOESTERASE"/>
    <property type="match status" value="1"/>
</dbReference>
<evidence type="ECO:0000256" key="1">
    <source>
        <dbReference type="ARBA" id="ARBA00000707"/>
    </source>
</evidence>
<proteinExistence type="predicted"/>
<reference evidence="10" key="1">
    <citation type="submission" date="2022-07" db="EMBL/GenBank/DDBJ databases">
        <authorList>
            <person name="Trinca V."/>
            <person name="Uliana J.V.C."/>
            <person name="Torres T.T."/>
            <person name="Ward R.J."/>
            <person name="Monesi N."/>
        </authorList>
    </citation>
    <scope>NUCLEOTIDE SEQUENCE</scope>
    <source>
        <strain evidence="10">HSMRA1968</strain>
        <tissue evidence="10">Whole embryos</tissue>
    </source>
</reference>
<evidence type="ECO:0000256" key="7">
    <source>
        <dbReference type="SAM" id="Coils"/>
    </source>
</evidence>
<feature type="domain" description="DUF3638" evidence="8">
    <location>
        <begin position="1674"/>
        <end position="1896"/>
    </location>
</feature>
<dbReference type="GO" id="GO:0004843">
    <property type="term" value="F:cysteine-type deubiquitinase activity"/>
    <property type="evidence" value="ECO:0007669"/>
    <property type="project" value="UniProtKB-EC"/>
</dbReference>
<dbReference type="Pfam" id="PF12340">
    <property type="entry name" value="DUF3638"/>
    <property type="match status" value="1"/>
</dbReference>
<organism evidence="10 11">
    <name type="scientific">Pseudolycoriella hygida</name>
    <dbReference type="NCBI Taxonomy" id="35572"/>
    <lineage>
        <taxon>Eukaryota</taxon>
        <taxon>Metazoa</taxon>
        <taxon>Ecdysozoa</taxon>
        <taxon>Arthropoda</taxon>
        <taxon>Hexapoda</taxon>
        <taxon>Insecta</taxon>
        <taxon>Pterygota</taxon>
        <taxon>Neoptera</taxon>
        <taxon>Endopterygota</taxon>
        <taxon>Diptera</taxon>
        <taxon>Nematocera</taxon>
        <taxon>Sciaroidea</taxon>
        <taxon>Sciaridae</taxon>
        <taxon>Pseudolycoriella</taxon>
    </lineage>
</organism>
<comment type="caution">
    <text evidence="10">The sequence shown here is derived from an EMBL/GenBank/DDBJ whole genome shotgun (WGS) entry which is preliminary data.</text>
</comment>
<evidence type="ECO:0000256" key="3">
    <source>
        <dbReference type="ARBA" id="ARBA00022670"/>
    </source>
</evidence>
<dbReference type="PANTHER" id="PTHR13367:SF33">
    <property type="entry name" value="P-LOOP CONTAINING NUCLEOSIDE TRIPHOSPHATE HYDROLASE PROTEIN"/>
    <property type="match status" value="1"/>
</dbReference>
<dbReference type="GO" id="GO:0006508">
    <property type="term" value="P:proteolysis"/>
    <property type="evidence" value="ECO:0007669"/>
    <property type="project" value="UniProtKB-KW"/>
</dbReference>
<keyword evidence="3" id="KW-0645">Protease</keyword>
<keyword evidence="7" id="KW-0175">Coiled coil</keyword>
<evidence type="ECO:0000259" key="8">
    <source>
        <dbReference type="Pfam" id="PF12340"/>
    </source>
</evidence>
<name>A0A9Q0N984_9DIPT</name>
<dbReference type="Proteomes" id="UP001151699">
    <property type="component" value="Chromosome A"/>
</dbReference>
<evidence type="ECO:0000256" key="6">
    <source>
        <dbReference type="ARBA" id="ARBA00022807"/>
    </source>
</evidence>
<keyword evidence="11" id="KW-1185">Reference proteome</keyword>
<evidence type="ECO:0000313" key="11">
    <source>
        <dbReference type="Proteomes" id="UP001151699"/>
    </source>
</evidence>
<dbReference type="OrthoDB" id="9991011at2759"/>
<dbReference type="EMBL" id="WJQU01000001">
    <property type="protein sequence ID" value="KAJ6646166.1"/>
    <property type="molecule type" value="Genomic_DNA"/>
</dbReference>
<gene>
    <name evidence="10" type="ORF">Bhyg_01377</name>
</gene>
<evidence type="ECO:0000256" key="5">
    <source>
        <dbReference type="ARBA" id="ARBA00022801"/>
    </source>
</evidence>
<dbReference type="Pfam" id="PF12359">
    <property type="entry name" value="DUF3645"/>
    <property type="match status" value="1"/>
</dbReference>
<comment type="catalytic activity">
    <reaction evidence="1">
        <text>Thiol-dependent hydrolysis of ester, thioester, amide, peptide and isopeptide bonds formed by the C-terminal Gly of ubiquitin (a 76-residue protein attached to proteins as an intracellular targeting signal).</text>
        <dbReference type="EC" id="3.4.19.12"/>
    </reaction>
</comment>
<evidence type="ECO:0000256" key="4">
    <source>
        <dbReference type="ARBA" id="ARBA00022786"/>
    </source>
</evidence>
<dbReference type="InterPro" id="IPR022105">
    <property type="entry name" value="DUF3645"/>
</dbReference>
<accession>A0A9Q0N984</accession>
<evidence type="ECO:0000259" key="9">
    <source>
        <dbReference type="Pfam" id="PF12359"/>
    </source>
</evidence>
<sequence length="2802" mass="325951">WLVPMMCDRDSDFASTAEFPVITKKVRDEPLGTFRRCGYWMSVKVLLQLNLTIEYGKSTGRFIYKLIMLKFLSQFSELYDNDQIDSLDIDVMNQMMAKMARRIEKLEQSFETSKNLKKFSTLYHSVIDDAKITIKKIRRKIDKQLEKVKVDDVHNAQLNPLTNLNFEKDVVQSVPKLRKYLKQRKRNESLEEDISPSYTTFRRHRSKSKQMPSRNLSLRDEAALNLYLTDFENWFLYEISLHVAMQSFSSAELRDEYFWYYSEAAVFYKDDPLGSSKMILCLSKFLVILDMIAVHRHPLFRKYGVGINEKIFDDLLLPQHIDMEIAFQLQEYLHTRNSYASGKALIEETNATEESFAVHFAAANHTMREVKEKICLKMEEDIAAKREEWLTERERVAEMRKKINLMSCDYYTDHDGKQRHCIYCGRCTLESENKSIKINLYEQILPTEDYKKYAVVFELLIPIEISCLRDVLYQTATLISEPAGRYFRFYNWVDYAEISSLNESSCHRVTLGSSRLRNLSQRKAIKSLHVDHNFEEFIIENGFDCTYSAMGSKLPTKIMEQSANQSICSIELTLAEYKNFGSLRADGHRLQLRKLYAMIATEALSFETSSVLALVLQTIWETGPVGECLYHRESHEDFLEESFASEMIEMLYKFIEKLRYNWKHPRKLILASLLAVRLFDLNLSETFIDSVVKILQKLRNVSIDWMRKIQASIDESDADAIQAINLRNKLVDTAIGGAMTFFVHSKHKWFEKIFIQSADFSAMRTWLEYVVLINNNVLMHSTLTDMAINRRNLLRIVRNVGIHLEYKLQELIDGSPNDVLDFIHSQWVKAECTKFGRISFSENHLQTMIVNDGRNCITIDIVTGEFKVNNAPIARLPSKITNNKEFRRVFDAFNFEVQPDQSNCYSTKQKYKDYNYDFRLVSKKNVVITEIRANNIEYELIPHEVLMKDIPHLLVENFSHWWHKHKNVIEIRPKSFIDNNFAASDGLIRLECKDYIHILMDSPKIAKIEFIRMRLSFWVDMSEPHIRQVDIKSNEFNGMRVSLQQKHGTLFGLNHGLYLESVCSDGSSNRMEILLLPHGEISLSANKYHTTIEVMTKGTLANPPYFAYRVDEFCKQLTPTANTFSSWFYLAYLYAISSLGAPDSFTGLTGTERSLQILTSAFVWSSAPFDTESDKILQLIVKLSPIRKFNIKKLFKEIHWPKGLNTHASHDSFILIAVKLMADSLRLNGLHFQQNETEILTDSDVELNRIEYLRSLSLYPNLRVVDAFVKSTPLMTEQGYFHESDEDSDRFLVNTWKVSILHHENAFNVTNFELYDFLINGDELYGNALEEKVLEMLYPESVLQSVESENRHTWIPLYEIARKRKFNEEEFALLWSLMAHNGYNVKAILALQLIAQNANSFDSKPPNVSKYDVSSLKIDPEKIRSIFYNYHNFPFDFYERDDRSQEKYRRQCKQNIDKLTEAVLEMFPCDAVNSTIYRYSATDIKIRSAVSDINRCLLSWNNNRKLLLFITDVTNTLNILKAGSKPIGNLIAWSDLNRPIAPTWEKFSIDFNAKMCQRIDDFVDEIDEAAKIYVERNFDIESKRSACQWWNILFGMVQPWTVEHLIDAQIYPRFVKSLVLPKLLSSDIRDELKWVIGAFAVTLAHEQRADRIRSYENQPQMIAALQLERENEPHSNWFPVEYPEWLLFEIEQNLSVRRIQIEIAKRMIFPPKTHTAHSVMQLNMGEGKTAVIVPIVASILSDGCQICQITVLKSLYASNSKSLRQYLGGMLNRRIYSFPCRLDMPIDKYAQQLLMIYEECKRNRGVILTLPEYRLSFQLKIYEMASKGFSLSAKHLLHAHKWINKNVRNILDESDAILHAKYQLIYTIGDQQPLDGGSLRWNVIQGLLRRVPHHMKLLYEKYGNEKVEFDVNYLKKASIYGADIVAERSDVFTACRILDASIYQELKSALIDDFLDGNINIMFSELVFATKSVIKMLLSDKEYDKRLFDAEIAKFPQDKQHILLTMSGLLRFEVLRLVMTKRWRVNYGVYEGFRKMAIPFKAKDVAAEMTEFGHLDVALCLTHLSYYYSGLTDQQLREAFKILENKPNPTETYESWILSIPELLVDESIKYYSGINLNNSKQLELLFPLLRHNMDVIDYWLSNAVLPREAKTFQQKLMCTAWDLCSEHMGHTVTGFSGTNDTKNILPLTITQNDLPELEQTNENVRQTLVHPENQAYEHLPENVGAIEILKQLAERKIPVLLDSGALILELKSHEVAEEWLKLVPPEEFDAAIYFDQRDVLMTRDRDGIVCEFDCSLYRRRMDRCIVYLDEIHTRGTDLKFPIDWKACVTLSREITRDKTVQACMRMRLLGRGHSIAFWASFDADVRIRENCGIARGAEPTNEDIIKFICCNSERQEKENTIHWAAAGFNYAKKLSAHKKYELSDEVDALSRNCFDHEITTLKEMYGGKQRFLVSDLSESRFENLESLYQSSPAIIEFISKIKTNVDKKIRAHISNVERYSGLLDEEQEKELEHELEEIRQIECPPPAKPETPYVHPLLKQLIQFGTKHHSFDHLKQSVDIRHVSIAMQNTKVFDLIRGDESAWSDHIYVTGDFVKVIRSESQSLDDYLRPNWWIARIDSLSSKYIILLLSSFEIEELLPIFRESKNAVLFMYRVRNSKFHENLLSNQRVCVTAMLKIDEFNLADEVEINVISGAQYFRNDREQESYCHFLGLIPRPRLDAFLLQAFDNGIIELNGFVQPANRLNSEAISRCVGRSNFKLNPVAMVIKIIETHHEFVRVKSHVGSILMRGFKMNVEEDHIII</sequence>
<keyword evidence="5" id="KW-0378">Hydrolase</keyword>
<keyword evidence="6" id="KW-0788">Thiol protease</keyword>
<keyword evidence="4" id="KW-0833">Ubl conjugation pathway</keyword>
<protein>
    <recommendedName>
        <fullName evidence="2">ubiquitinyl hydrolase 1</fullName>
        <ecNumber evidence="2">3.4.19.12</ecNumber>
    </recommendedName>
</protein>
<feature type="coiled-coil region" evidence="7">
    <location>
        <begin position="89"/>
        <end position="147"/>
    </location>
</feature>
<dbReference type="EC" id="3.4.19.12" evidence="2"/>
<feature type="non-terminal residue" evidence="10">
    <location>
        <position position="2802"/>
    </location>
</feature>
<dbReference type="InterPro" id="IPR051346">
    <property type="entry name" value="OTU_Deubiquitinase"/>
</dbReference>
<evidence type="ECO:0000256" key="2">
    <source>
        <dbReference type="ARBA" id="ARBA00012759"/>
    </source>
</evidence>
<dbReference type="InterPro" id="IPR022099">
    <property type="entry name" value="DUF3638"/>
</dbReference>
<feature type="domain" description="DUF3645" evidence="9">
    <location>
        <begin position="2035"/>
        <end position="2062"/>
    </location>
</feature>